<evidence type="ECO:0000313" key="2">
    <source>
        <dbReference type="EMBL" id="PVM93950.1"/>
    </source>
</evidence>
<feature type="signal peptide" evidence="1">
    <location>
        <begin position="1"/>
        <end position="21"/>
    </location>
</feature>
<reference evidence="2 3" key="1">
    <citation type="submission" date="2018-04" db="EMBL/GenBank/DDBJ databases">
        <title>The genome sequence of Caulobacter sp. 744.</title>
        <authorList>
            <person name="Gao J."/>
            <person name="Sun J."/>
        </authorList>
    </citation>
    <scope>NUCLEOTIDE SEQUENCE [LARGE SCALE GENOMIC DNA]</scope>
    <source>
        <strain evidence="2 3">774</strain>
    </source>
</reference>
<organism evidence="2 3">
    <name type="scientific">Caulobacter endophyticus</name>
    <dbReference type="NCBI Taxonomy" id="2172652"/>
    <lineage>
        <taxon>Bacteria</taxon>
        <taxon>Pseudomonadati</taxon>
        <taxon>Pseudomonadota</taxon>
        <taxon>Alphaproteobacteria</taxon>
        <taxon>Caulobacterales</taxon>
        <taxon>Caulobacteraceae</taxon>
        <taxon>Caulobacter</taxon>
    </lineage>
</organism>
<name>A0A2T9KDC8_9CAUL</name>
<dbReference type="PROSITE" id="PS51257">
    <property type="entry name" value="PROKAR_LIPOPROTEIN"/>
    <property type="match status" value="1"/>
</dbReference>
<evidence type="ECO:0000256" key="1">
    <source>
        <dbReference type="SAM" id="SignalP"/>
    </source>
</evidence>
<accession>A0A2T9KDC8</accession>
<comment type="caution">
    <text evidence="2">The sequence shown here is derived from an EMBL/GenBank/DDBJ whole genome shotgun (WGS) entry which is preliminary data.</text>
</comment>
<gene>
    <name evidence="2" type="ORF">DDF67_01490</name>
</gene>
<evidence type="ECO:0008006" key="4">
    <source>
        <dbReference type="Google" id="ProtNLM"/>
    </source>
</evidence>
<keyword evidence="1" id="KW-0732">Signal</keyword>
<feature type="chain" id="PRO_5015748930" description="DUF4410 domain-containing protein" evidence="1">
    <location>
        <begin position="22"/>
        <end position="160"/>
    </location>
</feature>
<keyword evidence="3" id="KW-1185">Reference proteome</keyword>
<protein>
    <recommendedName>
        <fullName evidence="4">DUF4410 domain-containing protein</fullName>
    </recommendedName>
</protein>
<dbReference type="OrthoDB" id="7188309at2"/>
<evidence type="ECO:0000313" key="3">
    <source>
        <dbReference type="Proteomes" id="UP000245073"/>
    </source>
</evidence>
<dbReference type="EMBL" id="QDKQ01000011">
    <property type="protein sequence ID" value="PVM93950.1"/>
    <property type="molecule type" value="Genomic_DNA"/>
</dbReference>
<dbReference type="AlphaFoldDB" id="A0A2T9KDC8"/>
<dbReference type="RefSeq" id="WP_109099199.1">
    <property type="nucleotide sequence ID" value="NZ_QDKQ01000011.1"/>
</dbReference>
<dbReference type="Proteomes" id="UP000245073">
    <property type="component" value="Unassembled WGS sequence"/>
</dbReference>
<sequence>MRRIFLVAAMASLTTACVSTSGGDTVTQIPSDISKTAFVKDITVNTPTGASEQFETVFKTRVGEKLAKCAKGEKPLLLKVEITNLKKANAAMTVLVGSSNNMVGVAKLVDPESDKVVADYEITRSTGGGGLIAAAAMSQAEEQLSSGFGDEICKRAFIKR</sequence>
<proteinExistence type="predicted"/>